<dbReference type="EC" id="2.7.13.3" evidence="3"/>
<gene>
    <name evidence="13" type="ORF">Q4481_10240</name>
</gene>
<dbReference type="PANTHER" id="PTHR45436">
    <property type="entry name" value="SENSOR HISTIDINE KINASE YKOH"/>
    <property type="match status" value="1"/>
</dbReference>
<sequence length="450" mass="49931">MMSIRVRFALISLASVTIALVFAAWFLIALFEESYRRRIDAELSSHISRLAGDLRFDATGKLLAPASPADNRFFQIYSGLYWQVFDADQRTELRSPSLFDYALPLPNDGHPAGTIHHYRLNGPEGAEVIVLERALQVVAPGGTRLIRIAVALDAAALDSAKRDFAGDLLPYITALAAFLVIMSLVQLKIGLKPLDKVADDLENVRQRKLKALPGPYPRELAPLVARLNQLLESQAQAIERARQRASDLAHGLKTPLTVISNDALTLRERGETEIAEELDMLAGSMLAHIDHELARSRIANTPDQRRSDVQPGKIVRDLVKTLNRTEAGERLDWSVELDADPELPIDPNDLREMLGNLFENASKWARSRIRIATETLPDRWTIQIADDGPGVPDDDLARLTVRGVRLDHRKPGSGLGLSIVREIIDVYGLDLTLENRPEGGFEARVSVPLR</sequence>
<dbReference type="Gene3D" id="3.30.565.10">
    <property type="entry name" value="Histidine kinase-like ATPase, C-terminal domain"/>
    <property type="match status" value="1"/>
</dbReference>
<evidence type="ECO:0000256" key="6">
    <source>
        <dbReference type="ARBA" id="ARBA00022692"/>
    </source>
</evidence>
<protein>
    <recommendedName>
        <fullName evidence="3">histidine kinase</fullName>
        <ecNumber evidence="3">2.7.13.3</ecNumber>
    </recommendedName>
</protein>
<dbReference type="Proteomes" id="UP001174932">
    <property type="component" value="Unassembled WGS sequence"/>
</dbReference>
<reference evidence="13" key="2">
    <citation type="submission" date="2023-07" db="EMBL/GenBank/DDBJ databases">
        <authorList>
            <person name="Shen H."/>
        </authorList>
    </citation>
    <scope>NUCLEOTIDE SEQUENCE</scope>
    <source>
        <strain evidence="13">TNR-22</strain>
    </source>
</reference>
<dbReference type="InterPro" id="IPR004358">
    <property type="entry name" value="Sig_transdc_His_kin-like_C"/>
</dbReference>
<dbReference type="InterPro" id="IPR036097">
    <property type="entry name" value="HisK_dim/P_sf"/>
</dbReference>
<evidence type="ECO:0000259" key="12">
    <source>
        <dbReference type="PROSITE" id="PS50885"/>
    </source>
</evidence>
<evidence type="ECO:0000256" key="7">
    <source>
        <dbReference type="ARBA" id="ARBA00022777"/>
    </source>
</evidence>
<dbReference type="GO" id="GO:0016301">
    <property type="term" value="F:kinase activity"/>
    <property type="evidence" value="ECO:0007669"/>
    <property type="project" value="UniProtKB-KW"/>
</dbReference>
<evidence type="ECO:0000256" key="10">
    <source>
        <dbReference type="ARBA" id="ARBA00023136"/>
    </source>
</evidence>
<evidence type="ECO:0000256" key="3">
    <source>
        <dbReference type="ARBA" id="ARBA00012438"/>
    </source>
</evidence>
<comment type="subcellular location">
    <subcellularLocation>
        <location evidence="2">Membrane</location>
    </subcellularLocation>
</comment>
<keyword evidence="4" id="KW-0597">Phosphoprotein</keyword>
<dbReference type="InterPro" id="IPR050428">
    <property type="entry name" value="TCS_sensor_his_kinase"/>
</dbReference>
<dbReference type="PRINTS" id="PR00344">
    <property type="entry name" value="BCTRLSENSOR"/>
</dbReference>
<dbReference type="SUPFAM" id="SSF55874">
    <property type="entry name" value="ATPase domain of HSP90 chaperone/DNA topoisomerase II/histidine kinase"/>
    <property type="match status" value="1"/>
</dbReference>
<comment type="caution">
    <text evidence="13">The sequence shown here is derived from an EMBL/GenBank/DDBJ whole genome shotgun (WGS) entry which is preliminary data.</text>
</comment>
<evidence type="ECO:0000313" key="14">
    <source>
        <dbReference type="Proteomes" id="UP001174932"/>
    </source>
</evidence>
<evidence type="ECO:0000313" key="13">
    <source>
        <dbReference type="EMBL" id="MDO6964338.1"/>
    </source>
</evidence>
<evidence type="ECO:0000259" key="11">
    <source>
        <dbReference type="PROSITE" id="PS50109"/>
    </source>
</evidence>
<keyword evidence="8" id="KW-1133">Transmembrane helix</keyword>
<keyword evidence="9" id="KW-0902">Two-component regulatory system</keyword>
<evidence type="ECO:0000256" key="4">
    <source>
        <dbReference type="ARBA" id="ARBA00022553"/>
    </source>
</evidence>
<dbReference type="SUPFAM" id="SSF47384">
    <property type="entry name" value="Homodimeric domain of signal transducing histidine kinase"/>
    <property type="match status" value="1"/>
</dbReference>
<dbReference type="PROSITE" id="PS50885">
    <property type="entry name" value="HAMP"/>
    <property type="match status" value="1"/>
</dbReference>
<accession>A0ABT8YL31</accession>
<dbReference type="SMART" id="SM00387">
    <property type="entry name" value="HATPase_c"/>
    <property type="match status" value="1"/>
</dbReference>
<organism evidence="13 14">
    <name type="scientific">Rhizobium alvei</name>
    <dbReference type="NCBI Taxonomy" id="1132659"/>
    <lineage>
        <taxon>Bacteria</taxon>
        <taxon>Pseudomonadati</taxon>
        <taxon>Pseudomonadota</taxon>
        <taxon>Alphaproteobacteria</taxon>
        <taxon>Hyphomicrobiales</taxon>
        <taxon>Rhizobiaceae</taxon>
        <taxon>Rhizobium/Agrobacterium group</taxon>
        <taxon>Rhizobium</taxon>
    </lineage>
</organism>
<evidence type="ECO:0000256" key="5">
    <source>
        <dbReference type="ARBA" id="ARBA00022679"/>
    </source>
</evidence>
<evidence type="ECO:0000256" key="1">
    <source>
        <dbReference type="ARBA" id="ARBA00000085"/>
    </source>
</evidence>
<dbReference type="PANTHER" id="PTHR45436:SF5">
    <property type="entry name" value="SENSOR HISTIDINE KINASE TRCS"/>
    <property type="match status" value="1"/>
</dbReference>
<dbReference type="PROSITE" id="PS50109">
    <property type="entry name" value="HIS_KIN"/>
    <property type="match status" value="1"/>
</dbReference>
<dbReference type="Gene3D" id="1.10.287.130">
    <property type="match status" value="1"/>
</dbReference>
<evidence type="ECO:0000256" key="9">
    <source>
        <dbReference type="ARBA" id="ARBA00023012"/>
    </source>
</evidence>
<keyword evidence="10" id="KW-0472">Membrane</keyword>
<dbReference type="Pfam" id="PF02518">
    <property type="entry name" value="HATPase_c"/>
    <property type="match status" value="1"/>
</dbReference>
<feature type="domain" description="HAMP" evidence="12">
    <location>
        <begin position="188"/>
        <end position="239"/>
    </location>
</feature>
<evidence type="ECO:0000256" key="8">
    <source>
        <dbReference type="ARBA" id="ARBA00022989"/>
    </source>
</evidence>
<name>A0ABT8YL31_9HYPH</name>
<reference evidence="13" key="1">
    <citation type="journal article" date="2015" name="Int. J. Syst. Evol. Microbiol.">
        <title>Rhizobium alvei sp. nov., isolated from a freshwater river.</title>
        <authorList>
            <person name="Sheu S.Y."/>
            <person name="Huang H.W."/>
            <person name="Young C.C."/>
            <person name="Chen W.M."/>
        </authorList>
    </citation>
    <scope>NUCLEOTIDE SEQUENCE</scope>
    <source>
        <strain evidence="13">TNR-22</strain>
    </source>
</reference>
<proteinExistence type="predicted"/>
<dbReference type="InterPro" id="IPR003594">
    <property type="entry name" value="HATPase_dom"/>
</dbReference>
<keyword evidence="7 13" id="KW-0418">Kinase</keyword>
<dbReference type="EMBL" id="JAUOZU010000007">
    <property type="protein sequence ID" value="MDO6964338.1"/>
    <property type="molecule type" value="Genomic_DNA"/>
</dbReference>
<comment type="catalytic activity">
    <reaction evidence="1">
        <text>ATP + protein L-histidine = ADP + protein N-phospho-L-histidine.</text>
        <dbReference type="EC" id="2.7.13.3"/>
    </reaction>
</comment>
<dbReference type="InterPro" id="IPR005467">
    <property type="entry name" value="His_kinase_dom"/>
</dbReference>
<dbReference type="InterPro" id="IPR003660">
    <property type="entry name" value="HAMP_dom"/>
</dbReference>
<feature type="domain" description="Histidine kinase" evidence="11">
    <location>
        <begin position="247"/>
        <end position="450"/>
    </location>
</feature>
<evidence type="ECO:0000256" key="2">
    <source>
        <dbReference type="ARBA" id="ARBA00004370"/>
    </source>
</evidence>
<dbReference type="RefSeq" id="WP_304376258.1">
    <property type="nucleotide sequence ID" value="NZ_JAUOZU010000007.1"/>
</dbReference>
<keyword evidence="5" id="KW-0808">Transferase</keyword>
<keyword evidence="14" id="KW-1185">Reference proteome</keyword>
<dbReference type="InterPro" id="IPR036890">
    <property type="entry name" value="HATPase_C_sf"/>
</dbReference>
<keyword evidence="6" id="KW-0812">Transmembrane</keyword>